<accession>A0A2S7WM52</accession>
<name>A0A2S7WM52_9FLAO</name>
<dbReference type="AlphaFoldDB" id="A0A2S7WM52"/>
<keyword evidence="2" id="KW-1185">Reference proteome</keyword>
<dbReference type="RefSeq" id="WP_105015129.1">
    <property type="nucleotide sequence ID" value="NZ_MSCN01000001.1"/>
</dbReference>
<dbReference type="EMBL" id="MSCN01000001">
    <property type="protein sequence ID" value="PQJ78536.1"/>
    <property type="molecule type" value="Genomic_DNA"/>
</dbReference>
<evidence type="ECO:0000313" key="2">
    <source>
        <dbReference type="Proteomes" id="UP000238882"/>
    </source>
</evidence>
<gene>
    <name evidence="1" type="ORF">BTO18_04750</name>
</gene>
<dbReference type="Proteomes" id="UP000238882">
    <property type="component" value="Unassembled WGS sequence"/>
</dbReference>
<evidence type="ECO:0000313" key="1">
    <source>
        <dbReference type="EMBL" id="PQJ78536.1"/>
    </source>
</evidence>
<protein>
    <submittedName>
        <fullName evidence="1">Uncharacterized protein</fullName>
    </submittedName>
</protein>
<reference evidence="1 2" key="1">
    <citation type="submission" date="2016-12" db="EMBL/GenBank/DDBJ databases">
        <title>Trade-off between light-utilization and light-protection in marine flavobacteria.</title>
        <authorList>
            <person name="Kumagai Y."/>
            <person name="Yoshizawa S."/>
            <person name="Kogure K."/>
            <person name="Iwasaki W."/>
        </authorList>
    </citation>
    <scope>NUCLEOTIDE SEQUENCE [LARGE SCALE GENOMIC DNA]</scope>
    <source>
        <strain evidence="1 2">NBRC 108759</strain>
    </source>
</reference>
<sequence length="246" mass="29168">MIKTYENTLRKIIVDILGASDNSDYKIPEEIKEKWLEKRKFEKEKNDGFLFEKRIIYYSDFLDLKTIIIKNWDKFEPIFKNKNRFLVFFEEINQYKNSINQSRALTKSQEEMLSGITTDLKNSYTVYTNKNNNRNDYFLAINTVSDNLGTTWNKSGVNQKPILKVGDEYELLIDANDPKDRDIEYEIYHFAGTLRIHQQTNRFNFKISEELISENTMLVVKVFTPKSKYKNESILKIHITVLPEIS</sequence>
<proteinExistence type="predicted"/>
<organism evidence="1 2">
    <name type="scientific">Polaribacter porphyrae</name>
    <dbReference type="NCBI Taxonomy" id="1137780"/>
    <lineage>
        <taxon>Bacteria</taxon>
        <taxon>Pseudomonadati</taxon>
        <taxon>Bacteroidota</taxon>
        <taxon>Flavobacteriia</taxon>
        <taxon>Flavobacteriales</taxon>
        <taxon>Flavobacteriaceae</taxon>
    </lineage>
</organism>
<dbReference type="OrthoDB" id="9811804at2"/>
<comment type="caution">
    <text evidence="1">The sequence shown here is derived from an EMBL/GenBank/DDBJ whole genome shotgun (WGS) entry which is preliminary data.</text>
</comment>